<dbReference type="PROSITE" id="PS50157">
    <property type="entry name" value="ZINC_FINGER_C2H2_2"/>
    <property type="match status" value="1"/>
</dbReference>
<keyword evidence="17" id="KW-1185">Reference proteome</keyword>
<dbReference type="InterPro" id="IPR044288">
    <property type="entry name" value="ZNF598/HEL2"/>
</dbReference>
<evidence type="ECO:0000256" key="3">
    <source>
        <dbReference type="ARBA" id="ARBA00004906"/>
    </source>
</evidence>
<evidence type="ECO:0000313" key="17">
    <source>
        <dbReference type="Proteomes" id="UP000650833"/>
    </source>
</evidence>
<dbReference type="Pfam" id="PF23230">
    <property type="entry name" value="zf-C2H2_13"/>
    <property type="match status" value="1"/>
</dbReference>
<feature type="domain" description="C2H2-type" evidence="15">
    <location>
        <begin position="146"/>
        <end position="172"/>
    </location>
</feature>
<dbReference type="EMBL" id="JAEPRC010000820">
    <property type="protein sequence ID" value="KAG2191474.1"/>
    <property type="molecule type" value="Genomic_DNA"/>
</dbReference>
<feature type="compositionally biased region" description="Low complexity" evidence="13">
    <location>
        <begin position="359"/>
        <end position="383"/>
    </location>
</feature>
<feature type="region of interest" description="Disordered" evidence="13">
    <location>
        <begin position="687"/>
        <end position="739"/>
    </location>
</feature>
<evidence type="ECO:0000259" key="14">
    <source>
        <dbReference type="PROSITE" id="PS50089"/>
    </source>
</evidence>
<dbReference type="InterPro" id="IPR013083">
    <property type="entry name" value="Znf_RING/FYVE/PHD"/>
</dbReference>
<evidence type="ECO:0000256" key="12">
    <source>
        <dbReference type="PROSITE-ProRule" id="PRU00042"/>
    </source>
</evidence>
<dbReference type="Proteomes" id="UP000650833">
    <property type="component" value="Unassembled WGS sequence"/>
</dbReference>
<reference evidence="16" key="1">
    <citation type="submission" date="2020-12" db="EMBL/GenBank/DDBJ databases">
        <title>Metabolic potential, ecology and presence of endohyphal bacteria is reflected in genomic diversity of Mucoromycotina.</title>
        <authorList>
            <person name="Muszewska A."/>
            <person name="Okrasinska A."/>
            <person name="Steczkiewicz K."/>
            <person name="Drgas O."/>
            <person name="Orlowska M."/>
            <person name="Perlinska-Lenart U."/>
            <person name="Aleksandrzak-Piekarczyk T."/>
            <person name="Szatraj K."/>
            <person name="Zielenkiewicz U."/>
            <person name="Pilsyk S."/>
            <person name="Malc E."/>
            <person name="Mieczkowski P."/>
            <person name="Kruszewska J.S."/>
            <person name="Biernat P."/>
            <person name="Pawlowska J."/>
        </authorList>
    </citation>
    <scope>NUCLEOTIDE SEQUENCE</scope>
    <source>
        <strain evidence="16">CBS 226.32</strain>
    </source>
</reference>
<feature type="compositionally biased region" description="Polar residues" evidence="13">
    <location>
        <begin position="634"/>
        <end position="645"/>
    </location>
</feature>
<keyword evidence="5" id="KW-0963">Cytoplasm</keyword>
<gene>
    <name evidence="16" type="ORF">INT46_006374</name>
</gene>
<dbReference type="Gene3D" id="3.30.40.10">
    <property type="entry name" value="Zinc/RING finger domain, C3HC4 (zinc finger)"/>
    <property type="match status" value="1"/>
</dbReference>
<feature type="compositionally biased region" description="Low complexity" evidence="13">
    <location>
        <begin position="700"/>
        <end position="722"/>
    </location>
</feature>
<dbReference type="Pfam" id="PF25447">
    <property type="entry name" value="RING_ZNF598"/>
    <property type="match status" value="1"/>
</dbReference>
<dbReference type="SMART" id="SM00355">
    <property type="entry name" value="ZnF_C2H2"/>
    <property type="match status" value="4"/>
</dbReference>
<feature type="compositionally biased region" description="Polar residues" evidence="13">
    <location>
        <begin position="12"/>
        <end position="21"/>
    </location>
</feature>
<dbReference type="PROSITE" id="PS50089">
    <property type="entry name" value="ZF_RING_2"/>
    <property type="match status" value="1"/>
</dbReference>
<comment type="similarity">
    <text evidence="11">Belongs to the ZNF598/HEL2 family.</text>
</comment>
<evidence type="ECO:0000256" key="11">
    <source>
        <dbReference type="ARBA" id="ARBA00035113"/>
    </source>
</evidence>
<evidence type="ECO:0000256" key="5">
    <source>
        <dbReference type="ARBA" id="ARBA00022490"/>
    </source>
</evidence>
<feature type="domain" description="RING-type" evidence="14">
    <location>
        <begin position="56"/>
        <end position="96"/>
    </location>
</feature>
<dbReference type="EC" id="2.3.2.27" evidence="4"/>
<evidence type="ECO:0000256" key="8">
    <source>
        <dbReference type="ARBA" id="ARBA00022723"/>
    </source>
</evidence>
<evidence type="ECO:0000313" key="16">
    <source>
        <dbReference type="EMBL" id="KAG2191474.1"/>
    </source>
</evidence>
<dbReference type="InterPro" id="IPR013087">
    <property type="entry name" value="Znf_C2H2_type"/>
</dbReference>
<evidence type="ECO:0000256" key="1">
    <source>
        <dbReference type="ARBA" id="ARBA00000900"/>
    </source>
</evidence>
<proteinExistence type="inferred from homology"/>
<evidence type="ECO:0000256" key="2">
    <source>
        <dbReference type="ARBA" id="ARBA00004496"/>
    </source>
</evidence>
<feature type="compositionally biased region" description="Low complexity" evidence="13">
    <location>
        <begin position="647"/>
        <end position="659"/>
    </location>
</feature>
<keyword evidence="10" id="KW-0862">Zinc</keyword>
<dbReference type="CDD" id="cd16615">
    <property type="entry name" value="RING-HC_ZNF598"/>
    <property type="match status" value="1"/>
</dbReference>
<feature type="region of interest" description="Disordered" evidence="13">
    <location>
        <begin position="1"/>
        <end position="47"/>
    </location>
</feature>
<feature type="region of interest" description="Disordered" evidence="13">
    <location>
        <begin position="607"/>
        <end position="660"/>
    </location>
</feature>
<feature type="compositionally biased region" description="Polar residues" evidence="13">
    <location>
        <begin position="687"/>
        <end position="697"/>
    </location>
</feature>
<dbReference type="InterPro" id="IPR057634">
    <property type="entry name" value="PAH_ZNF598/HEL2"/>
</dbReference>
<dbReference type="OrthoDB" id="3838338at2759"/>
<sequence length="739" mass="82664">MSTKTKPKATANAGNKNQNPRKNNEKQPNKQVKKPVKNLQEEEGSSSSEEEDGELCFICTEPIKTFAVAQCDHRTCHKCTLRLRALYDTRNCAYCKTEQKVVIFTKDAEKPFENYNANDTPFTDKKLNIKFETQDMYKEAMHMLEYNCPQTDCMETFKNWGELKQHVRKSHSLNICDLCSRHKKIFPYEHTLYTSAQLTKHHREGDKEFNKEDETGFSGHPECAFCKTRFFGDDELFVHCRDQHEQCFLCVRNGNRHEYYANYVSLEDHFKSDHYMCLYPQCLEKKFVVFDSPIDLKAHEVEVHGESTAGLQRSMQTQNRQLELNFQYESFRHQRDNNNNNNNRKGKKKEDNNAQKFSNTTNNNNNNNNNNNRQGAGAASGSSTPSNTSISREDFPSMSRVNEALTATATNQPRIVPGASTKKGKGKEKALQKPAGFGALSTPLAVNNSGGSGNSSGANDSRFSTQDPTVANHAAFLSKVGDMLQSKAKVAEFRSLTSAFRKNTLNGEDYVNQIVKLTNNNVEQSGKILKGVEDLLDIEDKKWELIRVWRNKQTAMTNFPALDVRERLPIQSSRVLVIKPKQTKKVVGGGAKPKNVWDKVASAANVANNKASRPSSAQSSIRSSPQTSRPSSPVNTYRQPSNKTPWSGASASSSPTAAAKEFPSLKTKTFPSLPSAAPKHQVILNMRRQTSGQNHVNAWSGGSSSEDLSESAAADDSPTNNTGKKKKGRKNNVLFRVGL</sequence>
<comment type="caution">
    <text evidence="16">The sequence shown here is derived from an EMBL/GenBank/DDBJ whole genome shotgun (WGS) entry which is preliminary data.</text>
</comment>
<dbReference type="GO" id="GO:0005737">
    <property type="term" value="C:cytoplasm"/>
    <property type="evidence" value="ECO:0007669"/>
    <property type="project" value="UniProtKB-SubCell"/>
</dbReference>
<evidence type="ECO:0000256" key="13">
    <source>
        <dbReference type="SAM" id="MobiDB-lite"/>
    </source>
</evidence>
<accession>A0A8H7QET2</accession>
<dbReference type="InterPro" id="IPR056437">
    <property type="entry name" value="Znf-C2H2_ZNF598/HEL2"/>
</dbReference>
<dbReference type="PANTHER" id="PTHR22938:SF0">
    <property type="entry name" value="E3 UBIQUITIN-PROTEIN LIGASE ZNF598"/>
    <property type="match status" value="1"/>
</dbReference>
<keyword evidence="9 12" id="KW-0863">Zinc-finger</keyword>
<dbReference type="SUPFAM" id="SSF57850">
    <property type="entry name" value="RING/U-box"/>
    <property type="match status" value="1"/>
</dbReference>
<comment type="subcellular location">
    <subcellularLocation>
        <location evidence="2">Cytoplasm</location>
    </subcellularLocation>
</comment>
<dbReference type="Pfam" id="PF23202">
    <property type="entry name" value="PAH_ZNF598"/>
    <property type="match status" value="1"/>
</dbReference>
<keyword evidence="6" id="KW-0597">Phosphoprotein</keyword>
<evidence type="ECO:0000259" key="15">
    <source>
        <dbReference type="PROSITE" id="PS50157"/>
    </source>
</evidence>
<dbReference type="GO" id="GO:0043022">
    <property type="term" value="F:ribosome binding"/>
    <property type="evidence" value="ECO:0007669"/>
    <property type="project" value="TreeGrafter"/>
</dbReference>
<evidence type="ECO:0000256" key="6">
    <source>
        <dbReference type="ARBA" id="ARBA00022553"/>
    </source>
</evidence>
<dbReference type="AlphaFoldDB" id="A0A8H7QET2"/>
<comment type="catalytic activity">
    <reaction evidence="1">
        <text>S-ubiquitinyl-[E2 ubiquitin-conjugating enzyme]-L-cysteine + [acceptor protein]-L-lysine = [E2 ubiquitin-conjugating enzyme]-L-cysteine + N(6)-ubiquitinyl-[acceptor protein]-L-lysine.</text>
        <dbReference type="EC" id="2.3.2.27"/>
    </reaction>
</comment>
<evidence type="ECO:0000256" key="9">
    <source>
        <dbReference type="ARBA" id="ARBA00022771"/>
    </source>
</evidence>
<dbReference type="GO" id="GO:0016567">
    <property type="term" value="P:protein ubiquitination"/>
    <property type="evidence" value="ECO:0007669"/>
    <property type="project" value="TreeGrafter"/>
</dbReference>
<organism evidence="16 17">
    <name type="scientific">Mucor plumbeus</name>
    <dbReference type="NCBI Taxonomy" id="97098"/>
    <lineage>
        <taxon>Eukaryota</taxon>
        <taxon>Fungi</taxon>
        <taxon>Fungi incertae sedis</taxon>
        <taxon>Mucoromycota</taxon>
        <taxon>Mucoromycotina</taxon>
        <taxon>Mucoromycetes</taxon>
        <taxon>Mucorales</taxon>
        <taxon>Mucorineae</taxon>
        <taxon>Mucoraceae</taxon>
        <taxon>Mucor</taxon>
    </lineage>
</organism>
<dbReference type="PANTHER" id="PTHR22938">
    <property type="entry name" value="ZINC FINGER PROTEIN 598"/>
    <property type="match status" value="1"/>
</dbReference>
<comment type="pathway">
    <text evidence="3">Protein modification; protein ubiquitination.</text>
</comment>
<dbReference type="GO" id="GO:0072344">
    <property type="term" value="P:rescue of stalled ribosome"/>
    <property type="evidence" value="ECO:0007669"/>
    <property type="project" value="InterPro"/>
</dbReference>
<feature type="region of interest" description="Disordered" evidence="13">
    <location>
        <begin position="328"/>
        <end position="465"/>
    </location>
</feature>
<name>A0A8H7QET2_9FUNG</name>
<keyword evidence="7" id="KW-0808">Transferase</keyword>
<evidence type="ECO:0000256" key="10">
    <source>
        <dbReference type="ARBA" id="ARBA00022833"/>
    </source>
</evidence>
<evidence type="ECO:0000256" key="4">
    <source>
        <dbReference type="ARBA" id="ARBA00012483"/>
    </source>
</evidence>
<evidence type="ECO:0000256" key="7">
    <source>
        <dbReference type="ARBA" id="ARBA00022679"/>
    </source>
</evidence>
<feature type="compositionally biased region" description="Low complexity" evidence="13">
    <location>
        <begin position="607"/>
        <end position="633"/>
    </location>
</feature>
<dbReference type="PROSITE" id="PS00028">
    <property type="entry name" value="ZINC_FINGER_C2H2_1"/>
    <property type="match status" value="2"/>
</dbReference>
<dbReference type="GO" id="GO:0008270">
    <property type="term" value="F:zinc ion binding"/>
    <property type="evidence" value="ECO:0007669"/>
    <property type="project" value="UniProtKB-KW"/>
</dbReference>
<dbReference type="InterPro" id="IPR001841">
    <property type="entry name" value="Znf_RING"/>
</dbReference>
<protein>
    <recommendedName>
        <fullName evidence="4">RING-type E3 ubiquitin transferase</fullName>
        <ecNumber evidence="4">2.3.2.27</ecNumber>
    </recommendedName>
</protein>
<keyword evidence="8" id="KW-0479">Metal-binding</keyword>
<dbReference type="InterPro" id="IPR041888">
    <property type="entry name" value="RING-HC_ZNF598/HEL2"/>
</dbReference>
<dbReference type="GO" id="GO:0061630">
    <property type="term" value="F:ubiquitin protein ligase activity"/>
    <property type="evidence" value="ECO:0007669"/>
    <property type="project" value="UniProtKB-EC"/>
</dbReference>